<organism evidence="2 3">
    <name type="scientific">Almyronema epifaneia S1</name>
    <dbReference type="NCBI Taxonomy" id="2991925"/>
    <lineage>
        <taxon>Bacteria</taxon>
        <taxon>Bacillati</taxon>
        <taxon>Cyanobacteriota</taxon>
        <taxon>Cyanophyceae</taxon>
        <taxon>Nodosilineales</taxon>
        <taxon>Nodosilineaceae</taxon>
        <taxon>Almyronema</taxon>
        <taxon>Almyronema epifaneia</taxon>
    </lineage>
</organism>
<dbReference type="InterPro" id="IPR013901">
    <property type="entry name" value="Anthrone_oxy"/>
</dbReference>
<comment type="caution">
    <text evidence="2">The sequence shown here is derived from an EMBL/GenBank/DDBJ whole genome shotgun (WGS) entry which is preliminary data.</text>
</comment>
<accession>A0ABW6IDP9</accession>
<name>A0ABW6IDP9_9CYAN</name>
<evidence type="ECO:0000256" key="1">
    <source>
        <dbReference type="SAM" id="Phobius"/>
    </source>
</evidence>
<proteinExistence type="predicted"/>
<protein>
    <submittedName>
        <fullName evidence="2">DUF1772 domain-containing protein</fullName>
    </submittedName>
</protein>
<keyword evidence="1" id="KW-0812">Transmembrane</keyword>
<sequence length="112" mass="12274">MQSINITVINPRFMAVFFGLGVIGLLLTLTTFRKFEQPRAWYGLVGTVIYLIGTIGVTLVGNMPLNDALAVVNPNSAAGAYLWINFLTDWTFWNHVRTIAAAIAAVLFTLAL</sequence>
<keyword evidence="3" id="KW-1185">Reference proteome</keyword>
<dbReference type="RefSeq" id="WP_377962960.1">
    <property type="nucleotide sequence ID" value="NZ_JBHZOL010000036.1"/>
</dbReference>
<keyword evidence="1" id="KW-0472">Membrane</keyword>
<keyword evidence="1" id="KW-1133">Transmembrane helix</keyword>
<reference evidence="2 3" key="1">
    <citation type="submission" date="2024-10" db="EMBL/GenBank/DDBJ databases">
        <authorList>
            <person name="Ratan Roy A."/>
            <person name="Morales Sandoval P.H."/>
            <person name="De Los Santos Villalobos S."/>
            <person name="Chakraborty S."/>
            <person name="Mukherjee J."/>
        </authorList>
    </citation>
    <scope>NUCLEOTIDE SEQUENCE [LARGE SCALE GENOMIC DNA]</scope>
    <source>
        <strain evidence="2 3">S1</strain>
    </source>
</reference>
<feature type="transmembrane region" description="Helical" evidence="1">
    <location>
        <begin position="12"/>
        <end position="29"/>
    </location>
</feature>
<evidence type="ECO:0000313" key="3">
    <source>
        <dbReference type="Proteomes" id="UP001600165"/>
    </source>
</evidence>
<gene>
    <name evidence="2" type="ORF">ACFVKH_05950</name>
</gene>
<dbReference type="EMBL" id="JBHZOL010000036">
    <property type="protein sequence ID" value="MFE4105810.1"/>
    <property type="molecule type" value="Genomic_DNA"/>
</dbReference>
<dbReference type="Proteomes" id="UP001600165">
    <property type="component" value="Unassembled WGS sequence"/>
</dbReference>
<evidence type="ECO:0000313" key="2">
    <source>
        <dbReference type="EMBL" id="MFE4105810.1"/>
    </source>
</evidence>
<dbReference type="Pfam" id="PF08592">
    <property type="entry name" value="Anthrone_oxy"/>
    <property type="match status" value="1"/>
</dbReference>
<feature type="transmembrane region" description="Helical" evidence="1">
    <location>
        <begin position="41"/>
        <end position="61"/>
    </location>
</feature>